<dbReference type="InterPro" id="IPR045540">
    <property type="entry name" value="YegS/DAGK_C"/>
</dbReference>
<dbReference type="Pfam" id="PF00781">
    <property type="entry name" value="DAGK_cat"/>
    <property type="match status" value="1"/>
</dbReference>
<keyword evidence="3" id="KW-0418">Kinase</keyword>
<keyword evidence="2" id="KW-0547">Nucleotide-binding</keyword>
<evidence type="ECO:0000259" key="5">
    <source>
        <dbReference type="PROSITE" id="PS50146"/>
    </source>
</evidence>
<sequence>MSDIIRDDTFYYCEEKNLRGVECKATLSHSTLTIIESGNGNKQRTINVDDMIGCLCMRNQDPHENQQSHGQDTISVFLCVYYYSLSKNFKKSPYRKRETALLRCQKYSTFVENCDYVAKWQSSLYLVIHSNEIYPHMPSTDLITIDSQRLLIFVNPNSGPGIALKTFNTRIRSFLGEANISYDLIVTSHVGHCQKIVQDFKDLAKYTGLVAVSGDGLLYEIYNGLFAREDWDSICRIPVGAIPQGSGNGLARSLAHFKNEPYLYDPLVVSVLNVVKLKSHEMDLCLVNTTKFPKLISFLSVGWGLMADIDIESERLRMIGEARFTVGALARIMRLRTYKATVSYLPAVSGISDEEMSSLPPLDEPLPDQKWISVTGEFVCVYSSLIPFIGTDLFFAPKALLDDGIIWLMIVKAPASKLQVTQLLLSMEKGNHIQLPWVTFVPVTAFRLVPDVSVGPQSYLVIDGEKLDTQAMQAQIMPRKGRVFMR</sequence>
<dbReference type="GO" id="GO:0005737">
    <property type="term" value="C:cytoplasm"/>
    <property type="evidence" value="ECO:0007669"/>
    <property type="project" value="TreeGrafter"/>
</dbReference>
<proteinExistence type="predicted"/>
<dbReference type="Proteomes" id="UP000820818">
    <property type="component" value="Linkage Group LG1"/>
</dbReference>
<keyword evidence="1" id="KW-0808">Transferase</keyword>
<name>A0AAD5LLE8_9CRUS</name>
<dbReference type="GO" id="GO:0016020">
    <property type="term" value="C:membrane"/>
    <property type="evidence" value="ECO:0007669"/>
    <property type="project" value="TreeGrafter"/>
</dbReference>
<dbReference type="GO" id="GO:0046512">
    <property type="term" value="P:sphingosine biosynthetic process"/>
    <property type="evidence" value="ECO:0007669"/>
    <property type="project" value="TreeGrafter"/>
</dbReference>
<dbReference type="EMBL" id="WJBH02000001">
    <property type="protein sequence ID" value="KAI9564866.1"/>
    <property type="molecule type" value="Genomic_DNA"/>
</dbReference>
<dbReference type="PROSITE" id="PS50146">
    <property type="entry name" value="DAGK"/>
    <property type="match status" value="1"/>
</dbReference>
<dbReference type="Pfam" id="PF19279">
    <property type="entry name" value="YegS_C"/>
    <property type="match status" value="1"/>
</dbReference>
<evidence type="ECO:0000256" key="3">
    <source>
        <dbReference type="ARBA" id="ARBA00022777"/>
    </source>
</evidence>
<evidence type="ECO:0000256" key="2">
    <source>
        <dbReference type="ARBA" id="ARBA00022741"/>
    </source>
</evidence>
<dbReference type="SMART" id="SM00046">
    <property type="entry name" value="DAGKc"/>
    <property type="match status" value="1"/>
</dbReference>
<dbReference type="InterPro" id="IPR001206">
    <property type="entry name" value="Diacylglycerol_kinase_cat_dom"/>
</dbReference>
<dbReference type="SUPFAM" id="SSF111331">
    <property type="entry name" value="NAD kinase/diacylglycerol kinase-like"/>
    <property type="match status" value="1"/>
</dbReference>
<dbReference type="InterPro" id="IPR016064">
    <property type="entry name" value="NAD/diacylglycerol_kinase_sf"/>
</dbReference>
<evidence type="ECO:0000256" key="4">
    <source>
        <dbReference type="ARBA" id="ARBA00022840"/>
    </source>
</evidence>
<accession>A0AAD5LLE8</accession>
<evidence type="ECO:0000313" key="6">
    <source>
        <dbReference type="EMBL" id="KAI9564866.1"/>
    </source>
</evidence>
<protein>
    <recommendedName>
        <fullName evidence="5">DAGKc domain-containing protein</fullName>
    </recommendedName>
</protein>
<dbReference type="GO" id="GO:0005524">
    <property type="term" value="F:ATP binding"/>
    <property type="evidence" value="ECO:0007669"/>
    <property type="project" value="UniProtKB-KW"/>
</dbReference>
<organism evidence="6 7">
    <name type="scientific">Daphnia sinensis</name>
    <dbReference type="NCBI Taxonomy" id="1820382"/>
    <lineage>
        <taxon>Eukaryota</taxon>
        <taxon>Metazoa</taxon>
        <taxon>Ecdysozoa</taxon>
        <taxon>Arthropoda</taxon>
        <taxon>Crustacea</taxon>
        <taxon>Branchiopoda</taxon>
        <taxon>Diplostraca</taxon>
        <taxon>Cladocera</taxon>
        <taxon>Anomopoda</taxon>
        <taxon>Daphniidae</taxon>
        <taxon>Daphnia</taxon>
        <taxon>Daphnia similis group</taxon>
    </lineage>
</organism>
<reference evidence="6 7" key="1">
    <citation type="submission" date="2022-05" db="EMBL/GenBank/DDBJ databases">
        <title>A multi-omics perspective on studying reproductive biology in Daphnia sinensis.</title>
        <authorList>
            <person name="Jia J."/>
        </authorList>
    </citation>
    <scope>NUCLEOTIDE SEQUENCE [LARGE SCALE GENOMIC DNA]</scope>
    <source>
        <strain evidence="6 7">WSL</strain>
    </source>
</reference>
<dbReference type="Gene3D" id="2.60.200.40">
    <property type="match status" value="1"/>
</dbReference>
<evidence type="ECO:0000313" key="7">
    <source>
        <dbReference type="Proteomes" id="UP000820818"/>
    </source>
</evidence>
<dbReference type="InterPro" id="IPR017438">
    <property type="entry name" value="ATP-NAD_kinase_N"/>
</dbReference>
<evidence type="ECO:0000256" key="1">
    <source>
        <dbReference type="ARBA" id="ARBA00022679"/>
    </source>
</evidence>
<feature type="domain" description="DAGKc" evidence="5">
    <location>
        <begin position="145"/>
        <end position="291"/>
    </location>
</feature>
<dbReference type="InterPro" id="IPR050187">
    <property type="entry name" value="Lipid_Phosphate_FormReg"/>
</dbReference>
<dbReference type="PANTHER" id="PTHR12358:SF112">
    <property type="entry name" value="LD11247P-RELATED"/>
    <property type="match status" value="1"/>
</dbReference>
<gene>
    <name evidence="6" type="ORF">GHT06_008607</name>
</gene>
<dbReference type="Gene3D" id="3.40.50.10330">
    <property type="entry name" value="Probable inorganic polyphosphate/atp-NAD kinase, domain 1"/>
    <property type="match status" value="1"/>
</dbReference>
<keyword evidence="7" id="KW-1185">Reference proteome</keyword>
<keyword evidence="4" id="KW-0067">ATP-binding</keyword>
<dbReference type="GO" id="GO:0001727">
    <property type="term" value="F:lipid kinase activity"/>
    <property type="evidence" value="ECO:0007669"/>
    <property type="project" value="TreeGrafter"/>
</dbReference>
<comment type="caution">
    <text evidence="6">The sequence shown here is derived from an EMBL/GenBank/DDBJ whole genome shotgun (WGS) entry which is preliminary data.</text>
</comment>
<dbReference type="AlphaFoldDB" id="A0AAD5LLE8"/>
<dbReference type="PANTHER" id="PTHR12358">
    <property type="entry name" value="SPHINGOSINE KINASE"/>
    <property type="match status" value="1"/>
</dbReference>